<sequence length="120" mass="12452">RAAFYLFQSKTGGSPDWQAAYRAEVRERPVPGAPLPPAVFEGGKLAGVAQSSYGASAEGGQGKAGPNQHALPEVAGLAGVAVGLVVFLLVFLVSRSWLIALLAGVAGLVVMALQLRNRRR</sequence>
<dbReference type="Proteomes" id="UP000050509">
    <property type="component" value="Unassembled WGS sequence"/>
</dbReference>
<name>A0A0P9CWF9_9CHLR</name>
<proteinExistence type="predicted"/>
<keyword evidence="1" id="KW-0812">Transmembrane</keyword>
<keyword evidence="1" id="KW-0472">Membrane</keyword>
<keyword evidence="1" id="KW-1133">Transmembrane helix</keyword>
<protein>
    <submittedName>
        <fullName evidence="2">Uncharacterized protein</fullName>
    </submittedName>
</protein>
<dbReference type="EMBL" id="LJCR01001684">
    <property type="protein sequence ID" value="KPV49899.1"/>
    <property type="molecule type" value="Genomic_DNA"/>
</dbReference>
<feature type="non-terminal residue" evidence="2">
    <location>
        <position position="1"/>
    </location>
</feature>
<evidence type="ECO:0000256" key="1">
    <source>
        <dbReference type="SAM" id="Phobius"/>
    </source>
</evidence>
<dbReference type="AlphaFoldDB" id="A0A0P9CWF9"/>
<gene>
    <name evidence="2" type="ORF">SE17_30015</name>
</gene>
<keyword evidence="3" id="KW-1185">Reference proteome</keyword>
<accession>A0A0P9CWF9</accession>
<organism evidence="2 3">
    <name type="scientific">Kouleothrix aurantiaca</name>
    <dbReference type="NCBI Taxonomy" id="186479"/>
    <lineage>
        <taxon>Bacteria</taxon>
        <taxon>Bacillati</taxon>
        <taxon>Chloroflexota</taxon>
        <taxon>Chloroflexia</taxon>
        <taxon>Chloroflexales</taxon>
        <taxon>Roseiflexineae</taxon>
        <taxon>Roseiflexaceae</taxon>
        <taxon>Kouleothrix</taxon>
    </lineage>
</organism>
<feature type="transmembrane region" description="Helical" evidence="1">
    <location>
        <begin position="97"/>
        <end position="115"/>
    </location>
</feature>
<comment type="caution">
    <text evidence="2">The sequence shown here is derived from an EMBL/GenBank/DDBJ whole genome shotgun (WGS) entry which is preliminary data.</text>
</comment>
<evidence type="ECO:0000313" key="3">
    <source>
        <dbReference type="Proteomes" id="UP000050509"/>
    </source>
</evidence>
<feature type="transmembrane region" description="Helical" evidence="1">
    <location>
        <begin position="70"/>
        <end position="91"/>
    </location>
</feature>
<reference evidence="2 3" key="1">
    <citation type="submission" date="2015-09" db="EMBL/GenBank/DDBJ databases">
        <title>Draft genome sequence of Kouleothrix aurantiaca JCM 19913.</title>
        <authorList>
            <person name="Hemp J."/>
        </authorList>
    </citation>
    <scope>NUCLEOTIDE SEQUENCE [LARGE SCALE GENOMIC DNA]</scope>
    <source>
        <strain evidence="2 3">COM-B</strain>
    </source>
</reference>
<evidence type="ECO:0000313" key="2">
    <source>
        <dbReference type="EMBL" id="KPV49899.1"/>
    </source>
</evidence>